<dbReference type="NCBIfam" id="TIGR00254">
    <property type="entry name" value="GGDEF"/>
    <property type="match status" value="1"/>
</dbReference>
<reference evidence="2 3" key="1">
    <citation type="submission" date="2016-10" db="EMBL/GenBank/DDBJ databases">
        <authorList>
            <person name="de Groot N.N."/>
        </authorList>
    </citation>
    <scope>NUCLEOTIDE SEQUENCE [LARGE SCALE GENOMIC DNA]</scope>
    <source>
        <strain evidence="2 3">DSM 22788</strain>
    </source>
</reference>
<dbReference type="eggNOG" id="COG2199">
    <property type="taxonomic scope" value="Bacteria"/>
</dbReference>
<sequence>MADPLNGAAAFTRSAERVVAYLNEHTPLTDWSVSRVTNGEQIHVHVHHDQVISVGDRVDWNESFCSRMSAGAAHVVPDSRRDPQYSDLRAAERVGSYAGYTIRDDDGALFGVLCGVRETPLADGETIDEELIRLLSDLLSSQLELSRGIDRERRSIAIADALAHTDALTGLLNRRGWDRVLADAQERVDAFGDPVAVAIIDLNGLKCVNDTQGHLAGDRLLVSAAQALSAAATHVHRLARIGGDEFAILANGVTARGADDHFAPFSAELERAGVSAAMGVAAAVPGLATLAEAVAEADRAMYARKVEEHH</sequence>
<dbReference type="EMBL" id="FNKB01000001">
    <property type="protein sequence ID" value="SDQ35956.1"/>
    <property type="molecule type" value="Genomic_DNA"/>
</dbReference>
<dbReference type="InterPro" id="IPR029787">
    <property type="entry name" value="Nucleotide_cyclase"/>
</dbReference>
<dbReference type="PANTHER" id="PTHR45138">
    <property type="entry name" value="REGULATORY COMPONENTS OF SENSORY TRANSDUCTION SYSTEM"/>
    <property type="match status" value="1"/>
</dbReference>
<dbReference type="Pfam" id="PF00990">
    <property type="entry name" value="GGDEF"/>
    <property type="match status" value="1"/>
</dbReference>
<dbReference type="AlphaFoldDB" id="A0A1H1A9G9"/>
<feature type="domain" description="GGDEF" evidence="1">
    <location>
        <begin position="193"/>
        <end position="310"/>
    </location>
</feature>
<dbReference type="Proteomes" id="UP000182690">
    <property type="component" value="Unassembled WGS sequence"/>
</dbReference>
<accession>A0A1H1A9G9</accession>
<organism evidence="2 3">
    <name type="scientific">Leucobacter chromiiresistens</name>
    <dbReference type="NCBI Taxonomy" id="1079994"/>
    <lineage>
        <taxon>Bacteria</taxon>
        <taxon>Bacillati</taxon>
        <taxon>Actinomycetota</taxon>
        <taxon>Actinomycetes</taxon>
        <taxon>Micrococcales</taxon>
        <taxon>Microbacteriaceae</taxon>
        <taxon>Leucobacter</taxon>
    </lineage>
</organism>
<dbReference type="RefSeq" id="WP_010156841.1">
    <property type="nucleotide sequence ID" value="NZ_FNKB01000001.1"/>
</dbReference>
<dbReference type="InterPro" id="IPR050469">
    <property type="entry name" value="Diguanylate_Cyclase"/>
</dbReference>
<dbReference type="PROSITE" id="PS50887">
    <property type="entry name" value="GGDEF"/>
    <property type="match status" value="1"/>
</dbReference>
<dbReference type="OrthoDB" id="23692at2"/>
<dbReference type="SUPFAM" id="SSF55781">
    <property type="entry name" value="GAF domain-like"/>
    <property type="match status" value="1"/>
</dbReference>
<dbReference type="InterPro" id="IPR000160">
    <property type="entry name" value="GGDEF_dom"/>
</dbReference>
<proteinExistence type="predicted"/>
<gene>
    <name evidence="2" type="ORF">SAMN04488565_2423</name>
</gene>
<protein>
    <submittedName>
        <fullName evidence="2">Diguanylate cyclase (GGDEF) domain-containing protein</fullName>
    </submittedName>
</protein>
<dbReference type="CDD" id="cd01949">
    <property type="entry name" value="GGDEF"/>
    <property type="match status" value="1"/>
</dbReference>
<dbReference type="PANTHER" id="PTHR45138:SF9">
    <property type="entry name" value="DIGUANYLATE CYCLASE DGCM-RELATED"/>
    <property type="match status" value="1"/>
</dbReference>
<evidence type="ECO:0000313" key="2">
    <source>
        <dbReference type="EMBL" id="SDQ35956.1"/>
    </source>
</evidence>
<evidence type="ECO:0000259" key="1">
    <source>
        <dbReference type="PROSITE" id="PS50887"/>
    </source>
</evidence>
<dbReference type="SUPFAM" id="SSF55073">
    <property type="entry name" value="Nucleotide cyclase"/>
    <property type="match status" value="1"/>
</dbReference>
<evidence type="ECO:0000313" key="3">
    <source>
        <dbReference type="Proteomes" id="UP000182690"/>
    </source>
</evidence>
<dbReference type="eggNOG" id="COG2203">
    <property type="taxonomic scope" value="Bacteria"/>
</dbReference>
<dbReference type="STRING" id="1079994.SAMN04488565_2423"/>
<dbReference type="Gene3D" id="3.30.70.270">
    <property type="match status" value="1"/>
</dbReference>
<name>A0A1H1A9G9_9MICO</name>
<dbReference type="InterPro" id="IPR043128">
    <property type="entry name" value="Rev_trsase/Diguanyl_cyclase"/>
</dbReference>
<dbReference type="SMART" id="SM00267">
    <property type="entry name" value="GGDEF"/>
    <property type="match status" value="1"/>
</dbReference>
<dbReference type="GO" id="GO:0052621">
    <property type="term" value="F:diguanylate cyclase activity"/>
    <property type="evidence" value="ECO:0007669"/>
    <property type="project" value="TreeGrafter"/>
</dbReference>